<keyword evidence="6 11" id="KW-0732">Signal</keyword>
<dbReference type="AlphaFoldDB" id="A0A9P7USH2"/>
<dbReference type="KEGG" id="more:E1B28_008802"/>
<dbReference type="GeneID" id="66077878"/>
<dbReference type="EC" id="3.2.1.78" evidence="4"/>
<sequence>MRFFRILFTVPVLFASFTTAQSRFVVTKDGKFQVNGSDFNWMGTTAYWLPSLNTEQDIINTLANISTAGYTVVRTWAFNDVETTPTNGTWFQLINNGSTVINTGSNGLQKLDMVLKHAERFGLYVILSLTNNWNPRENLDRRLESDIQARTLWDRDVTPGTNNSLPRNFLSNDYGGMDVYVRQFGYENHDDFYTTAAIKNAFKNYTTQIVSRYKNSSAVFSWEIANDPRCSSTLGASSNCETRTVTRWHAEIARHIRSVDPNHLVSSGNHGFFCFDCPKLSDSSPSPPSPSPSPSPSSSPQSRRSLHPLTKKRLLQERREQWKRTRVAAIQSRNLPTEGIRVRGQWDATPTRRQVGNGVGSAYDGSAGVDSQDILAIKEISFSSFQLFPDQNSYGVDDPNLSPYDNMVQNGVEWITAHARAAQSLRKPVALTGFGLVTQANAPSFVPFNSSTPPFTNQSAGVTDEQRDAAYDTWSQTGVTYGLQGIMQYQWGQTGLTTQPGTTISPNINGTTQSTNVNQTEAGQSPNDGYAIFNADRSKVQRIFSDAV</sequence>
<keyword evidence="7 9" id="KW-0378">Hydrolase</keyword>
<evidence type="ECO:0000256" key="5">
    <source>
        <dbReference type="ARBA" id="ARBA00022525"/>
    </source>
</evidence>
<gene>
    <name evidence="13" type="ORF">E1B28_008802</name>
</gene>
<keyword evidence="14" id="KW-1185">Reference proteome</keyword>
<dbReference type="PANTHER" id="PTHR31451:SF39">
    <property type="entry name" value="MANNAN ENDO-1,4-BETA-MANNOSIDASE 1"/>
    <property type="match status" value="1"/>
</dbReference>
<dbReference type="InterPro" id="IPR001547">
    <property type="entry name" value="Glyco_hydro_5"/>
</dbReference>
<dbReference type="EMBL" id="CM032185">
    <property type="protein sequence ID" value="KAG7092448.1"/>
    <property type="molecule type" value="Genomic_DNA"/>
</dbReference>
<reference evidence="13" key="1">
    <citation type="journal article" date="2021" name="Genome Biol. Evol.">
        <title>The assembled and annotated genome of the fairy-ring fungus Marasmius oreades.</title>
        <authorList>
            <person name="Hiltunen M."/>
            <person name="Ament-Velasquez S.L."/>
            <person name="Johannesson H."/>
        </authorList>
    </citation>
    <scope>NUCLEOTIDE SEQUENCE</scope>
    <source>
        <strain evidence="13">03SP1</strain>
    </source>
</reference>
<dbReference type="Gene3D" id="3.20.20.80">
    <property type="entry name" value="Glycosidases"/>
    <property type="match status" value="1"/>
</dbReference>
<evidence type="ECO:0000256" key="1">
    <source>
        <dbReference type="ARBA" id="ARBA00001678"/>
    </source>
</evidence>
<feature type="compositionally biased region" description="Pro residues" evidence="10">
    <location>
        <begin position="285"/>
        <end position="297"/>
    </location>
</feature>
<evidence type="ECO:0000256" key="10">
    <source>
        <dbReference type="SAM" id="MobiDB-lite"/>
    </source>
</evidence>
<dbReference type="GO" id="GO:0016985">
    <property type="term" value="F:mannan endo-1,4-beta-mannosidase activity"/>
    <property type="evidence" value="ECO:0007669"/>
    <property type="project" value="UniProtKB-EC"/>
</dbReference>
<evidence type="ECO:0000256" key="7">
    <source>
        <dbReference type="ARBA" id="ARBA00022801"/>
    </source>
</evidence>
<dbReference type="InterPro" id="IPR017853">
    <property type="entry name" value="GH"/>
</dbReference>
<dbReference type="Pfam" id="PF00150">
    <property type="entry name" value="Cellulase"/>
    <property type="match status" value="1"/>
</dbReference>
<comment type="similarity">
    <text evidence="3 9">Belongs to the glycosyl hydrolase 5 (cellulase A) family.</text>
</comment>
<feature type="domain" description="Glycoside hydrolase family 5" evidence="12">
    <location>
        <begin position="35"/>
        <end position="268"/>
    </location>
</feature>
<protein>
    <recommendedName>
        <fullName evidence="4">mannan endo-1,4-beta-mannosidase</fullName>
        <ecNumber evidence="4">3.2.1.78</ecNumber>
    </recommendedName>
</protein>
<evidence type="ECO:0000256" key="2">
    <source>
        <dbReference type="ARBA" id="ARBA00004613"/>
    </source>
</evidence>
<dbReference type="Proteomes" id="UP001049176">
    <property type="component" value="Chromosome 5"/>
</dbReference>
<evidence type="ECO:0000256" key="8">
    <source>
        <dbReference type="ARBA" id="ARBA00023295"/>
    </source>
</evidence>
<accession>A0A9P7USH2</accession>
<dbReference type="GO" id="GO:0046355">
    <property type="term" value="P:mannan catabolic process"/>
    <property type="evidence" value="ECO:0007669"/>
    <property type="project" value="UniProtKB-ARBA"/>
</dbReference>
<keyword evidence="8 9" id="KW-0326">Glycosidase</keyword>
<comment type="caution">
    <text evidence="13">The sequence shown here is derived from an EMBL/GenBank/DDBJ whole genome shotgun (WGS) entry which is preliminary data.</text>
</comment>
<name>A0A9P7USH2_9AGAR</name>
<evidence type="ECO:0000256" key="6">
    <source>
        <dbReference type="ARBA" id="ARBA00022729"/>
    </source>
</evidence>
<evidence type="ECO:0000313" key="13">
    <source>
        <dbReference type="EMBL" id="KAG7092448.1"/>
    </source>
</evidence>
<comment type="subcellular location">
    <subcellularLocation>
        <location evidence="2">Secreted</location>
    </subcellularLocation>
</comment>
<dbReference type="SUPFAM" id="SSF51445">
    <property type="entry name" value="(Trans)glycosidases"/>
    <property type="match status" value="1"/>
</dbReference>
<organism evidence="13 14">
    <name type="scientific">Marasmius oreades</name>
    <name type="common">fairy-ring Marasmius</name>
    <dbReference type="NCBI Taxonomy" id="181124"/>
    <lineage>
        <taxon>Eukaryota</taxon>
        <taxon>Fungi</taxon>
        <taxon>Dikarya</taxon>
        <taxon>Basidiomycota</taxon>
        <taxon>Agaricomycotina</taxon>
        <taxon>Agaricomycetes</taxon>
        <taxon>Agaricomycetidae</taxon>
        <taxon>Agaricales</taxon>
        <taxon>Marasmiineae</taxon>
        <taxon>Marasmiaceae</taxon>
        <taxon>Marasmius</taxon>
    </lineage>
</organism>
<evidence type="ECO:0000256" key="11">
    <source>
        <dbReference type="SAM" id="SignalP"/>
    </source>
</evidence>
<evidence type="ECO:0000256" key="3">
    <source>
        <dbReference type="ARBA" id="ARBA00005641"/>
    </source>
</evidence>
<proteinExistence type="inferred from homology"/>
<dbReference type="InterPro" id="IPR045053">
    <property type="entry name" value="MAN-like"/>
</dbReference>
<evidence type="ECO:0000259" key="12">
    <source>
        <dbReference type="Pfam" id="PF00150"/>
    </source>
</evidence>
<feature type="region of interest" description="Disordered" evidence="10">
    <location>
        <begin position="283"/>
        <end position="312"/>
    </location>
</feature>
<dbReference type="RefSeq" id="XP_043008918.1">
    <property type="nucleotide sequence ID" value="XM_043153634.1"/>
</dbReference>
<keyword evidence="5" id="KW-0964">Secreted</keyword>
<dbReference type="OrthoDB" id="406631at2759"/>
<dbReference type="GO" id="GO:0005576">
    <property type="term" value="C:extracellular region"/>
    <property type="evidence" value="ECO:0007669"/>
    <property type="project" value="UniProtKB-SubCell"/>
</dbReference>
<dbReference type="PANTHER" id="PTHR31451">
    <property type="match status" value="1"/>
</dbReference>
<evidence type="ECO:0000256" key="9">
    <source>
        <dbReference type="RuleBase" id="RU361153"/>
    </source>
</evidence>
<feature type="chain" id="PRO_5040346828" description="mannan endo-1,4-beta-mannosidase" evidence="11">
    <location>
        <begin position="23"/>
        <end position="548"/>
    </location>
</feature>
<evidence type="ECO:0000256" key="4">
    <source>
        <dbReference type="ARBA" id="ARBA00012706"/>
    </source>
</evidence>
<comment type="catalytic activity">
    <reaction evidence="1">
        <text>Random hydrolysis of (1-&gt;4)-beta-D-mannosidic linkages in mannans, galactomannans and glucomannans.</text>
        <dbReference type="EC" id="3.2.1.78"/>
    </reaction>
</comment>
<evidence type="ECO:0000313" key="14">
    <source>
        <dbReference type="Proteomes" id="UP001049176"/>
    </source>
</evidence>
<feature type="signal peptide" evidence="11">
    <location>
        <begin position="1"/>
        <end position="22"/>
    </location>
</feature>